<reference evidence="1 2" key="1">
    <citation type="submission" date="2024-06" db="EMBL/GenBank/DDBJ databases">
        <title>The Natural Products Discovery Center: Release of the First 8490 Sequenced Strains for Exploring Actinobacteria Biosynthetic Diversity.</title>
        <authorList>
            <person name="Kalkreuter E."/>
            <person name="Kautsar S.A."/>
            <person name="Yang D."/>
            <person name="Bader C.D."/>
            <person name="Teijaro C.N."/>
            <person name="Fluegel L."/>
            <person name="Davis C.M."/>
            <person name="Simpson J.R."/>
            <person name="Lauterbach L."/>
            <person name="Steele A.D."/>
            <person name="Gui C."/>
            <person name="Meng S."/>
            <person name="Li G."/>
            <person name="Viehrig K."/>
            <person name="Ye F."/>
            <person name="Su P."/>
            <person name="Kiefer A.F."/>
            <person name="Nichols A."/>
            <person name="Cepeda A.J."/>
            <person name="Yan W."/>
            <person name="Fan B."/>
            <person name="Jiang Y."/>
            <person name="Adhikari A."/>
            <person name="Zheng C.-J."/>
            <person name="Schuster L."/>
            <person name="Cowan T.M."/>
            <person name="Smanski M.J."/>
            <person name="Chevrette M.G."/>
            <person name="De Carvalho L.P.S."/>
            <person name="Shen B."/>
        </authorList>
    </citation>
    <scope>NUCLEOTIDE SEQUENCE [LARGE SCALE GENOMIC DNA]</scope>
    <source>
        <strain evidence="1 2">NPDC006337</strain>
    </source>
</reference>
<organism evidence="1 2">
    <name type="scientific">Streptomyces lavendulocolor</name>
    <dbReference type="NCBI Taxonomy" id="67316"/>
    <lineage>
        <taxon>Bacteria</taxon>
        <taxon>Bacillati</taxon>
        <taxon>Actinomycetota</taxon>
        <taxon>Actinomycetes</taxon>
        <taxon>Kitasatosporales</taxon>
        <taxon>Streptomycetaceae</taxon>
        <taxon>Streptomyces</taxon>
    </lineage>
</organism>
<gene>
    <name evidence="1" type="ORF">ABZ508_26435</name>
</gene>
<protein>
    <recommendedName>
        <fullName evidence="3">Integrase</fullName>
    </recommendedName>
</protein>
<sequence length="79" mass="9037">MDQRNTPTPLITKAELKEWLKVSDFWVRDRLENDPQFVERCVVDLAPAGSSRRTIRYHVGRTAQYLGIPAEDQQPALAA</sequence>
<evidence type="ECO:0000313" key="1">
    <source>
        <dbReference type="EMBL" id="MEU0710904.1"/>
    </source>
</evidence>
<evidence type="ECO:0000313" key="2">
    <source>
        <dbReference type="Proteomes" id="UP001550378"/>
    </source>
</evidence>
<name>A0ABV2WC09_9ACTN</name>
<comment type="caution">
    <text evidence="1">The sequence shown here is derived from an EMBL/GenBank/DDBJ whole genome shotgun (WGS) entry which is preliminary data.</text>
</comment>
<dbReference type="RefSeq" id="WP_359655343.1">
    <property type="nucleotide sequence ID" value="NZ_JBEXZP010000082.1"/>
</dbReference>
<proteinExistence type="predicted"/>
<accession>A0ABV2WC09</accession>
<evidence type="ECO:0008006" key="3">
    <source>
        <dbReference type="Google" id="ProtNLM"/>
    </source>
</evidence>
<keyword evidence="2" id="KW-1185">Reference proteome</keyword>
<dbReference type="Proteomes" id="UP001550378">
    <property type="component" value="Unassembled WGS sequence"/>
</dbReference>
<dbReference type="EMBL" id="JBEXZR010000029">
    <property type="protein sequence ID" value="MEU0710904.1"/>
    <property type="molecule type" value="Genomic_DNA"/>
</dbReference>